<dbReference type="GO" id="GO:0006383">
    <property type="term" value="P:transcription by RNA polymerase III"/>
    <property type="evidence" value="ECO:0007669"/>
    <property type="project" value="InterPro"/>
</dbReference>
<feature type="repeat" description="TPR" evidence="1">
    <location>
        <begin position="166"/>
        <end position="199"/>
    </location>
</feature>
<evidence type="ECO:0000313" key="3">
    <source>
        <dbReference type="EMBL" id="KRX03938.1"/>
    </source>
</evidence>
<feature type="compositionally biased region" description="Acidic residues" evidence="2">
    <location>
        <begin position="588"/>
        <end position="602"/>
    </location>
</feature>
<dbReference type="PANTHER" id="PTHR23082:SF0">
    <property type="entry name" value="GENERAL TRANSCRIPTION FACTOR 3C POLYPEPTIDE 3"/>
    <property type="match status" value="1"/>
</dbReference>
<evidence type="ECO:0000256" key="2">
    <source>
        <dbReference type="SAM" id="MobiDB-lite"/>
    </source>
</evidence>
<dbReference type="GO" id="GO:0000127">
    <property type="term" value="C:transcription factor TFIIIC complex"/>
    <property type="evidence" value="ECO:0007669"/>
    <property type="project" value="TreeGrafter"/>
</dbReference>
<sequence length="997" mass="118775">MLSNKRKNSENNISKNDNDGKEEEEEEDDEEQFQSDFSEEEKRHREMKNRYKAGNKSKNPTPEVSNLMKEANINYILEDFQKAEEICKQIIELQENYIEPYNLLGLMYEDNGRIKEAADYYLWAAYIQRTDAKTWEKIAYLYKKENEFEQAGYCFGRALKSDTMNINLWKQRAICYESIGELRKAIKCVKRIIDMEDQNSKYIKHCAKLYWKNNNPEKCLEILRDLMQKQDLEENFDVINMISEIYLKQKEYQKLDQFLEETFTLSQMDEEQFKDLLDNLPLILLKVFIVVYSQLENKEKEQMVLQILLEKDDNDIEEYEVNQYKDIAENLENINQNESTFKIYEKLLKLPNLTQQQKDDFIENQINSFIKMKKSQTSQDQPNYQNIINECIDYTKDKLQLIPKSQKIRTELSNLYLESGDGQKAYEVLDEMFNKLNDQIDEYDNDNTMQNQEQIQGSQEKQSYLNNKNNSNYQQFNQQQQNLQYLSDQDMEYQNDIDMKQEGEGMYNQAQVRVEYNGFDFMEDGTSNQQKSYSSDFGDDDDEEDEFGDSSDESEQEKDDSQSYDNKDISNQISEESELIQTDQLKQDDEDEDIYYSDEEGQDKEQREEQIKKRKMIQKQNELIKQKIQEKSQKQQLKNKRKKKNSQDDSDYDVMEDIKKQRKIENLGQVSSQAVKQGEKSLGYDKSIKGTQFFEKKTLEKKQIQNKYNFQDMLLAYQKGIILFKNPQYVDEEKLNLVYNQARSSLNLEKELSKKKQAKALTEEQVQDVETLSKKYGQKEYIEFIQNLLKMMSEKNMHQKVLKICSLTAKLNFLKDKEFASEKDIIYNYGTEKWDKFNQIIVNGFMETANYDLAINKLGEQLVQDPKNSLLNLQMCACYLQQVTQRVKFNKEELSRMANIYFDIYQQTRGQEYKMEITYNLGRFFSHLKLNNKALSYFQQVIDQYIYKKNRKLTITQNDRSLFLKAAHNISITHKQMGNNEIAQWYLDNFLNIDVEQ</sequence>
<feature type="region of interest" description="Disordered" evidence="2">
    <location>
        <begin position="450"/>
        <end position="470"/>
    </location>
</feature>
<feature type="region of interest" description="Disordered" evidence="2">
    <location>
        <begin position="631"/>
        <end position="653"/>
    </location>
</feature>
<dbReference type="InterPro" id="IPR039340">
    <property type="entry name" value="Tfc4/TFIIIC-102/Sfc4"/>
</dbReference>
<feature type="repeat" description="TPR" evidence="1">
    <location>
        <begin position="132"/>
        <end position="165"/>
    </location>
</feature>
<dbReference type="PANTHER" id="PTHR23082">
    <property type="entry name" value="TRANSCRIPTION INITIATION FACTOR IIIC TFIIIC , POLYPEPTIDE 3-RELATED"/>
    <property type="match status" value="1"/>
</dbReference>
<dbReference type="SUPFAM" id="SSF48452">
    <property type="entry name" value="TPR-like"/>
    <property type="match status" value="1"/>
</dbReference>
<feature type="compositionally biased region" description="Acidic residues" evidence="2">
    <location>
        <begin position="537"/>
        <end position="558"/>
    </location>
</feature>
<dbReference type="OrthoDB" id="9991317at2759"/>
<feature type="region of interest" description="Disordered" evidence="2">
    <location>
        <begin position="521"/>
        <end position="610"/>
    </location>
</feature>
<dbReference type="InterPro" id="IPR019734">
    <property type="entry name" value="TPR_rpt"/>
</dbReference>
<dbReference type="OMA" id="CEFLEEY"/>
<dbReference type="PROSITE" id="PS50005">
    <property type="entry name" value="TPR"/>
    <property type="match status" value="2"/>
</dbReference>
<protein>
    <submittedName>
        <fullName evidence="3">Uncharacterized protein</fullName>
    </submittedName>
</protein>
<gene>
    <name evidence="3" type="ORF">PPERSA_12143</name>
</gene>
<feature type="compositionally biased region" description="Basic residues" evidence="2">
    <location>
        <begin position="45"/>
        <end position="55"/>
    </location>
</feature>
<proteinExistence type="predicted"/>
<keyword evidence="1" id="KW-0802">TPR repeat</keyword>
<evidence type="ECO:0000256" key="1">
    <source>
        <dbReference type="PROSITE-ProRule" id="PRU00339"/>
    </source>
</evidence>
<name>A0A0V0QNT4_PSEPJ</name>
<dbReference type="InParanoid" id="A0A0V0QNT4"/>
<feature type="compositionally biased region" description="Basic and acidic residues" evidence="2">
    <location>
        <begin position="559"/>
        <end position="568"/>
    </location>
</feature>
<dbReference type="Proteomes" id="UP000054937">
    <property type="component" value="Unassembled WGS sequence"/>
</dbReference>
<accession>A0A0V0QNT4</accession>
<comment type="caution">
    <text evidence="3">The sequence shown here is derived from an EMBL/GenBank/DDBJ whole genome shotgun (WGS) entry which is preliminary data.</text>
</comment>
<organism evidence="3 4">
    <name type="scientific">Pseudocohnilembus persalinus</name>
    <name type="common">Ciliate</name>
    <dbReference type="NCBI Taxonomy" id="266149"/>
    <lineage>
        <taxon>Eukaryota</taxon>
        <taxon>Sar</taxon>
        <taxon>Alveolata</taxon>
        <taxon>Ciliophora</taxon>
        <taxon>Intramacronucleata</taxon>
        <taxon>Oligohymenophorea</taxon>
        <taxon>Scuticociliatia</taxon>
        <taxon>Philasterida</taxon>
        <taxon>Pseudocohnilembidae</taxon>
        <taxon>Pseudocohnilembus</taxon>
    </lineage>
</organism>
<feature type="compositionally biased region" description="Polar residues" evidence="2">
    <location>
        <begin position="569"/>
        <end position="584"/>
    </location>
</feature>
<dbReference type="Gene3D" id="1.25.40.10">
    <property type="entry name" value="Tetratricopeptide repeat domain"/>
    <property type="match status" value="2"/>
</dbReference>
<feature type="compositionally biased region" description="Acidic residues" evidence="2">
    <location>
        <begin position="20"/>
        <end position="39"/>
    </location>
</feature>
<dbReference type="Pfam" id="PF13181">
    <property type="entry name" value="TPR_8"/>
    <property type="match status" value="1"/>
</dbReference>
<keyword evidence="4" id="KW-1185">Reference proteome</keyword>
<dbReference type="SMART" id="SM00028">
    <property type="entry name" value="TPR"/>
    <property type="match status" value="5"/>
</dbReference>
<feature type="compositionally biased region" description="Polar residues" evidence="2">
    <location>
        <begin position="450"/>
        <end position="461"/>
    </location>
</feature>
<feature type="region of interest" description="Disordered" evidence="2">
    <location>
        <begin position="1"/>
        <end position="64"/>
    </location>
</feature>
<dbReference type="EMBL" id="LDAU01000123">
    <property type="protein sequence ID" value="KRX03938.1"/>
    <property type="molecule type" value="Genomic_DNA"/>
</dbReference>
<evidence type="ECO:0000313" key="4">
    <source>
        <dbReference type="Proteomes" id="UP000054937"/>
    </source>
</evidence>
<reference evidence="3 4" key="1">
    <citation type="journal article" date="2015" name="Sci. Rep.">
        <title>Genome of the facultative scuticociliatosis pathogen Pseudocohnilembus persalinus provides insight into its virulence through horizontal gene transfer.</title>
        <authorList>
            <person name="Xiong J."/>
            <person name="Wang G."/>
            <person name="Cheng J."/>
            <person name="Tian M."/>
            <person name="Pan X."/>
            <person name="Warren A."/>
            <person name="Jiang C."/>
            <person name="Yuan D."/>
            <person name="Miao W."/>
        </authorList>
    </citation>
    <scope>NUCLEOTIDE SEQUENCE [LARGE SCALE GENOMIC DNA]</scope>
    <source>
        <strain evidence="3">36N120E</strain>
    </source>
</reference>
<dbReference type="InterPro" id="IPR011990">
    <property type="entry name" value="TPR-like_helical_dom_sf"/>
</dbReference>
<dbReference type="AlphaFoldDB" id="A0A0V0QNT4"/>